<organism evidence="6 7">
    <name type="scientific">Candidatus Nesciobacter abundans</name>
    <dbReference type="NCBI Taxonomy" id="2601668"/>
    <lineage>
        <taxon>Bacteria</taxon>
        <taxon>Pseudomonadati</taxon>
        <taxon>Pseudomonadota</taxon>
        <taxon>Alphaproteobacteria</taxon>
        <taxon>Holosporales</taxon>
        <taxon>Holosporaceae</taxon>
        <taxon>Candidatus Nesciobacter</taxon>
    </lineage>
</organism>
<sequence length="229" mass="25663">MRFREDNVSVQSGLSDYFAAVYKFLGVGFAFTGALAFCVSSFLSNRSFAMVSIISIPAWIIMSLYFRKVNIRSSYSEISLMYWSYCSVMGISSAYIFKVFTSSSIVSMFFLTASIFLVVSYYGASTKTDLSSYLSLAFYTFFAVSIYSLFAYFVFGSTSSHILLISLSTFVSVVSIAFTSQNLVNIYYSNQVSDEDLNKAAILSSLVLLMDVIIILRNLLYLFGDRRSD</sequence>
<dbReference type="KEGG" id="nabu:FZC36_00355"/>
<dbReference type="InterPro" id="IPR006214">
    <property type="entry name" value="Bax_inhibitor_1-related"/>
</dbReference>
<evidence type="ECO:0000256" key="5">
    <source>
        <dbReference type="SAM" id="Phobius"/>
    </source>
</evidence>
<evidence type="ECO:0000313" key="7">
    <source>
        <dbReference type="Proteomes" id="UP000324924"/>
    </source>
</evidence>
<evidence type="ECO:0008006" key="8">
    <source>
        <dbReference type="Google" id="ProtNLM"/>
    </source>
</evidence>
<dbReference type="Proteomes" id="UP000324924">
    <property type="component" value="Chromosome"/>
</dbReference>
<feature type="transmembrane region" description="Helical" evidence="5">
    <location>
        <begin position="103"/>
        <end position="124"/>
    </location>
</feature>
<evidence type="ECO:0000256" key="2">
    <source>
        <dbReference type="ARBA" id="ARBA00022692"/>
    </source>
</evidence>
<reference evidence="6 7" key="1">
    <citation type="submission" date="2019-08" db="EMBL/GenBank/DDBJ databases">
        <title>Highly reduced genomes of protist endosymbionts show evolutionary convergence.</title>
        <authorList>
            <person name="George E."/>
            <person name="Husnik F."/>
            <person name="Tashyreva D."/>
            <person name="Prokopchuk G."/>
            <person name="Horak A."/>
            <person name="Kwong W.K."/>
            <person name="Lukes J."/>
            <person name="Keeling P.J."/>
        </authorList>
    </citation>
    <scope>NUCLEOTIDE SEQUENCE [LARGE SCALE GENOMIC DNA]</scope>
    <source>
        <strain evidence="6">1604HC</strain>
    </source>
</reference>
<evidence type="ECO:0000256" key="4">
    <source>
        <dbReference type="ARBA" id="ARBA00023136"/>
    </source>
</evidence>
<feature type="transmembrane region" description="Helical" evidence="5">
    <location>
        <begin position="48"/>
        <end position="66"/>
    </location>
</feature>
<feature type="transmembrane region" description="Helical" evidence="5">
    <location>
        <begin position="21"/>
        <end position="42"/>
    </location>
</feature>
<dbReference type="RefSeq" id="WP_148972015.1">
    <property type="nucleotide sequence ID" value="NZ_CP043314.1"/>
</dbReference>
<dbReference type="Pfam" id="PF01027">
    <property type="entry name" value="Bax1-I"/>
    <property type="match status" value="1"/>
</dbReference>
<gene>
    <name evidence="6" type="ORF">FZC36_00355</name>
</gene>
<name>A0A5C0UHQ6_9PROT</name>
<evidence type="ECO:0000313" key="6">
    <source>
        <dbReference type="EMBL" id="QEK38892.1"/>
    </source>
</evidence>
<keyword evidence="7" id="KW-1185">Reference proteome</keyword>
<keyword evidence="2 5" id="KW-0812">Transmembrane</keyword>
<feature type="transmembrane region" description="Helical" evidence="5">
    <location>
        <begin position="161"/>
        <end position="188"/>
    </location>
</feature>
<dbReference type="EMBL" id="CP043314">
    <property type="protein sequence ID" value="QEK38892.1"/>
    <property type="molecule type" value="Genomic_DNA"/>
</dbReference>
<proteinExistence type="predicted"/>
<keyword evidence="3 5" id="KW-1133">Transmembrane helix</keyword>
<evidence type="ECO:0000256" key="1">
    <source>
        <dbReference type="ARBA" id="ARBA00004141"/>
    </source>
</evidence>
<dbReference type="OrthoDB" id="9793828at2"/>
<keyword evidence="4 5" id="KW-0472">Membrane</keyword>
<dbReference type="GO" id="GO:0016020">
    <property type="term" value="C:membrane"/>
    <property type="evidence" value="ECO:0007669"/>
    <property type="project" value="UniProtKB-SubCell"/>
</dbReference>
<protein>
    <recommendedName>
        <fullName evidence="8">Bax inhibitor-1/YccA family protein</fullName>
    </recommendedName>
</protein>
<dbReference type="AlphaFoldDB" id="A0A5C0UHQ6"/>
<feature type="transmembrane region" description="Helical" evidence="5">
    <location>
        <begin position="136"/>
        <end position="155"/>
    </location>
</feature>
<comment type="subcellular location">
    <subcellularLocation>
        <location evidence="1">Membrane</location>
        <topology evidence="1">Multi-pass membrane protein</topology>
    </subcellularLocation>
</comment>
<feature type="transmembrane region" description="Helical" evidence="5">
    <location>
        <begin position="200"/>
        <end position="223"/>
    </location>
</feature>
<accession>A0A5C0UHQ6</accession>
<evidence type="ECO:0000256" key="3">
    <source>
        <dbReference type="ARBA" id="ARBA00022989"/>
    </source>
</evidence>